<dbReference type="GO" id="GO:0005634">
    <property type="term" value="C:nucleus"/>
    <property type="evidence" value="ECO:0007669"/>
    <property type="project" value="UniProtKB-SubCell"/>
</dbReference>
<comment type="caution">
    <text evidence="12">The sequence shown here is derived from an EMBL/GenBank/DDBJ whole genome shotgun (WGS) entry which is preliminary data.</text>
</comment>
<dbReference type="InterPro" id="IPR000315">
    <property type="entry name" value="Znf_B-box"/>
</dbReference>
<evidence type="ECO:0000313" key="13">
    <source>
        <dbReference type="Proteomes" id="UP000636709"/>
    </source>
</evidence>
<keyword evidence="13" id="KW-1185">Reference proteome</keyword>
<protein>
    <submittedName>
        <fullName evidence="12">Uncharacterized protein</fullName>
    </submittedName>
</protein>
<gene>
    <name evidence="12" type="ORF">HU200_017502</name>
</gene>
<evidence type="ECO:0000256" key="8">
    <source>
        <dbReference type="PROSITE-ProRule" id="PRU00357"/>
    </source>
</evidence>
<comment type="subcellular location">
    <subcellularLocation>
        <location evidence="1 8">Nucleus</location>
    </subcellularLocation>
</comment>
<dbReference type="SMART" id="SM00336">
    <property type="entry name" value="BBOX"/>
    <property type="match status" value="1"/>
</dbReference>
<comment type="similarity">
    <text evidence="2">Belongs to the CONSTANS family.</text>
</comment>
<dbReference type="Pfam" id="PF00643">
    <property type="entry name" value="zf-B_box"/>
    <property type="match status" value="1"/>
</dbReference>
<evidence type="ECO:0000256" key="4">
    <source>
        <dbReference type="ARBA" id="ARBA00022771"/>
    </source>
</evidence>
<keyword evidence="6 8" id="KW-0539">Nucleus</keyword>
<dbReference type="PROSITE" id="PS51017">
    <property type="entry name" value="CCT"/>
    <property type="match status" value="1"/>
</dbReference>
<dbReference type="GO" id="GO:0006355">
    <property type="term" value="P:regulation of DNA-templated transcription"/>
    <property type="evidence" value="ECO:0007669"/>
    <property type="project" value="TreeGrafter"/>
</dbReference>
<name>A0A835F647_9POAL</name>
<organism evidence="12 13">
    <name type="scientific">Digitaria exilis</name>
    <dbReference type="NCBI Taxonomy" id="1010633"/>
    <lineage>
        <taxon>Eukaryota</taxon>
        <taxon>Viridiplantae</taxon>
        <taxon>Streptophyta</taxon>
        <taxon>Embryophyta</taxon>
        <taxon>Tracheophyta</taxon>
        <taxon>Spermatophyta</taxon>
        <taxon>Magnoliopsida</taxon>
        <taxon>Liliopsida</taxon>
        <taxon>Poales</taxon>
        <taxon>Poaceae</taxon>
        <taxon>PACMAD clade</taxon>
        <taxon>Panicoideae</taxon>
        <taxon>Panicodae</taxon>
        <taxon>Paniceae</taxon>
        <taxon>Anthephorinae</taxon>
        <taxon>Digitaria</taxon>
    </lineage>
</organism>
<dbReference type="EMBL" id="JACEFO010001623">
    <property type="protein sequence ID" value="KAF8729560.1"/>
    <property type="molecule type" value="Genomic_DNA"/>
</dbReference>
<dbReference type="CDD" id="cd19821">
    <property type="entry name" value="Bbox1_BBX-like"/>
    <property type="match status" value="1"/>
</dbReference>
<feature type="domain" description="B box-type" evidence="10">
    <location>
        <begin position="12"/>
        <end position="59"/>
    </location>
</feature>
<evidence type="ECO:0000256" key="2">
    <source>
        <dbReference type="ARBA" id="ARBA00010024"/>
    </source>
</evidence>
<evidence type="ECO:0000256" key="7">
    <source>
        <dbReference type="PROSITE-ProRule" id="PRU00024"/>
    </source>
</evidence>
<dbReference type="AlphaFoldDB" id="A0A835F647"/>
<dbReference type="InterPro" id="IPR049808">
    <property type="entry name" value="CONSTANS-like_Bbox1"/>
</dbReference>
<evidence type="ECO:0000256" key="6">
    <source>
        <dbReference type="ARBA" id="ARBA00023242"/>
    </source>
</evidence>
<feature type="compositionally biased region" description="Basic residues" evidence="9">
    <location>
        <begin position="91"/>
        <end position="101"/>
    </location>
</feature>
<sequence length="511" mass="55791">MSGSKPSAVGGKSARACDSCLRRRARWYCAADDAFLCQCCDASVHSANPLARRHERLRLRPTSPSPHHHTAALDASTSTKRHRQQVAPAWSKRKARTRRPQVKSVGQLLSRKLVVVPEVTAVESPSSEQKAEEEEEEQLLYRVPTFDRALAELCSPPSIDDSTATAPCCRDDDDAVEHKKGAVVAESPVQQLPDSFAGGGYGPTDAELREFAADMEALLGQGLDDGNELDESFYMESLGLITIPPPAEDAARRVVKMEHDSGVISPHSEGGGLGGCDDHSELRPPEESAAEVLDIDFNYCSSPTVIDNGDDEDDCLEQKASAVSNGIGADAQFFKRSLDLRLDYESIIESWGSSPWTDGHRPNVQLDDFWPHPHHSVLLLLLHDLLANLRYSSIDRSDLAHGATRHVVYMLHEIVTAIGGFVVVQGMWMAGGGRLGGEALTPRLGMMGGGREARVSRYREKRRTRLFAKKIRYEVRKLNAEKRPRMKGRFVKRPAAAGAAAAAAAPCAVTT</sequence>
<evidence type="ECO:0000256" key="1">
    <source>
        <dbReference type="ARBA" id="ARBA00004123"/>
    </source>
</evidence>
<evidence type="ECO:0000259" key="10">
    <source>
        <dbReference type="PROSITE" id="PS50119"/>
    </source>
</evidence>
<accession>A0A835F647</accession>
<evidence type="ECO:0000259" key="11">
    <source>
        <dbReference type="PROSITE" id="PS51017"/>
    </source>
</evidence>
<dbReference type="Proteomes" id="UP000636709">
    <property type="component" value="Unassembled WGS sequence"/>
</dbReference>
<keyword evidence="4 7" id="KW-0863">Zinc-finger</keyword>
<dbReference type="PANTHER" id="PTHR31874">
    <property type="entry name" value="CCT MOTIF FAMILY PROTEIN, EXPRESSED"/>
    <property type="match status" value="1"/>
</dbReference>
<proteinExistence type="inferred from homology"/>
<evidence type="ECO:0000256" key="5">
    <source>
        <dbReference type="ARBA" id="ARBA00022833"/>
    </source>
</evidence>
<dbReference type="PROSITE" id="PS50119">
    <property type="entry name" value="ZF_BBOX"/>
    <property type="match status" value="1"/>
</dbReference>
<keyword evidence="3" id="KW-0479">Metal-binding</keyword>
<dbReference type="Pfam" id="PF06203">
    <property type="entry name" value="CCT"/>
    <property type="match status" value="1"/>
</dbReference>
<evidence type="ECO:0000256" key="3">
    <source>
        <dbReference type="ARBA" id="ARBA00022723"/>
    </source>
</evidence>
<dbReference type="PANTHER" id="PTHR31874:SF40">
    <property type="entry name" value="OS02G0731700 PROTEIN"/>
    <property type="match status" value="1"/>
</dbReference>
<dbReference type="InterPro" id="IPR052453">
    <property type="entry name" value="CONSTANS-like_ZF"/>
</dbReference>
<dbReference type="OrthoDB" id="153872at2759"/>
<evidence type="ECO:0000256" key="9">
    <source>
        <dbReference type="SAM" id="MobiDB-lite"/>
    </source>
</evidence>
<feature type="domain" description="CCT" evidence="11">
    <location>
        <begin position="451"/>
        <end position="493"/>
    </location>
</feature>
<keyword evidence="5" id="KW-0862">Zinc</keyword>
<dbReference type="GO" id="GO:0008270">
    <property type="term" value="F:zinc ion binding"/>
    <property type="evidence" value="ECO:0007669"/>
    <property type="project" value="UniProtKB-KW"/>
</dbReference>
<dbReference type="InterPro" id="IPR010402">
    <property type="entry name" value="CCT_domain"/>
</dbReference>
<reference evidence="12" key="1">
    <citation type="submission" date="2020-07" db="EMBL/GenBank/DDBJ databases">
        <title>Genome sequence and genetic diversity analysis of an under-domesticated orphan crop, white fonio (Digitaria exilis).</title>
        <authorList>
            <person name="Bennetzen J.L."/>
            <person name="Chen S."/>
            <person name="Ma X."/>
            <person name="Wang X."/>
            <person name="Yssel A.E.J."/>
            <person name="Chaluvadi S.R."/>
            <person name="Johnson M."/>
            <person name="Gangashetty P."/>
            <person name="Hamidou F."/>
            <person name="Sanogo M.D."/>
            <person name="Zwaenepoel A."/>
            <person name="Wallace J."/>
            <person name="Van De Peer Y."/>
            <person name="Van Deynze A."/>
        </authorList>
    </citation>
    <scope>NUCLEOTIDE SEQUENCE</scope>
    <source>
        <tissue evidence="12">Leaves</tissue>
    </source>
</reference>
<feature type="region of interest" description="Disordered" evidence="9">
    <location>
        <begin position="58"/>
        <end position="104"/>
    </location>
</feature>
<evidence type="ECO:0000313" key="12">
    <source>
        <dbReference type="EMBL" id="KAF8729560.1"/>
    </source>
</evidence>